<dbReference type="EMBL" id="ML210181">
    <property type="protein sequence ID" value="TFK25893.1"/>
    <property type="molecule type" value="Genomic_DNA"/>
</dbReference>
<accession>A0A5C3L1D5</accession>
<reference evidence="1 2" key="1">
    <citation type="journal article" date="2019" name="Nat. Ecol. Evol.">
        <title>Megaphylogeny resolves global patterns of mushroom evolution.</title>
        <authorList>
            <person name="Varga T."/>
            <person name="Krizsan K."/>
            <person name="Foldi C."/>
            <person name="Dima B."/>
            <person name="Sanchez-Garcia M."/>
            <person name="Sanchez-Ramirez S."/>
            <person name="Szollosi G.J."/>
            <person name="Szarkandi J.G."/>
            <person name="Papp V."/>
            <person name="Albert L."/>
            <person name="Andreopoulos W."/>
            <person name="Angelini C."/>
            <person name="Antonin V."/>
            <person name="Barry K.W."/>
            <person name="Bougher N.L."/>
            <person name="Buchanan P."/>
            <person name="Buyck B."/>
            <person name="Bense V."/>
            <person name="Catcheside P."/>
            <person name="Chovatia M."/>
            <person name="Cooper J."/>
            <person name="Damon W."/>
            <person name="Desjardin D."/>
            <person name="Finy P."/>
            <person name="Geml J."/>
            <person name="Haridas S."/>
            <person name="Hughes K."/>
            <person name="Justo A."/>
            <person name="Karasinski D."/>
            <person name="Kautmanova I."/>
            <person name="Kiss B."/>
            <person name="Kocsube S."/>
            <person name="Kotiranta H."/>
            <person name="LaButti K.M."/>
            <person name="Lechner B.E."/>
            <person name="Liimatainen K."/>
            <person name="Lipzen A."/>
            <person name="Lukacs Z."/>
            <person name="Mihaltcheva S."/>
            <person name="Morgado L.N."/>
            <person name="Niskanen T."/>
            <person name="Noordeloos M.E."/>
            <person name="Ohm R.A."/>
            <person name="Ortiz-Santana B."/>
            <person name="Ovrebo C."/>
            <person name="Racz N."/>
            <person name="Riley R."/>
            <person name="Savchenko A."/>
            <person name="Shiryaev A."/>
            <person name="Soop K."/>
            <person name="Spirin V."/>
            <person name="Szebenyi C."/>
            <person name="Tomsovsky M."/>
            <person name="Tulloss R.E."/>
            <person name="Uehling J."/>
            <person name="Grigoriev I.V."/>
            <person name="Vagvolgyi C."/>
            <person name="Papp T."/>
            <person name="Martin F.M."/>
            <person name="Miettinen O."/>
            <person name="Hibbett D.S."/>
            <person name="Nagy L.G."/>
        </authorList>
    </citation>
    <scope>NUCLEOTIDE SEQUENCE [LARGE SCALE GENOMIC DNA]</scope>
    <source>
        <strain evidence="1 2">CBS 121175</strain>
    </source>
</reference>
<dbReference type="OrthoDB" id="3268677at2759"/>
<gene>
    <name evidence="1" type="ORF">FA15DRAFT_555181</name>
</gene>
<feature type="non-terminal residue" evidence="1">
    <location>
        <position position="122"/>
    </location>
</feature>
<evidence type="ECO:0000313" key="1">
    <source>
        <dbReference type="EMBL" id="TFK25893.1"/>
    </source>
</evidence>
<name>A0A5C3L1D5_COPMA</name>
<proteinExistence type="predicted"/>
<feature type="non-terminal residue" evidence="1">
    <location>
        <position position="1"/>
    </location>
</feature>
<sequence>VQDSKHCLKTLRNNLLSSARLLIFGDWIAAYQHIRQMIDEQGSPIYKRNVEKLDRQDDNTATRLFSADVLQYLIDHHLDNSLGDIVYFIVFGELIDAYQIRTMSHADRVHLALRARYFLDTW</sequence>
<dbReference type="Proteomes" id="UP000307440">
    <property type="component" value="Unassembled WGS sequence"/>
</dbReference>
<protein>
    <submittedName>
        <fullName evidence="1">Uncharacterized protein</fullName>
    </submittedName>
</protein>
<dbReference type="AlphaFoldDB" id="A0A5C3L1D5"/>
<keyword evidence="2" id="KW-1185">Reference proteome</keyword>
<dbReference type="STRING" id="230819.A0A5C3L1D5"/>
<organism evidence="1 2">
    <name type="scientific">Coprinopsis marcescibilis</name>
    <name type="common">Agaric fungus</name>
    <name type="synonym">Psathyrella marcescibilis</name>
    <dbReference type="NCBI Taxonomy" id="230819"/>
    <lineage>
        <taxon>Eukaryota</taxon>
        <taxon>Fungi</taxon>
        <taxon>Dikarya</taxon>
        <taxon>Basidiomycota</taxon>
        <taxon>Agaricomycotina</taxon>
        <taxon>Agaricomycetes</taxon>
        <taxon>Agaricomycetidae</taxon>
        <taxon>Agaricales</taxon>
        <taxon>Agaricineae</taxon>
        <taxon>Psathyrellaceae</taxon>
        <taxon>Coprinopsis</taxon>
    </lineage>
</organism>
<evidence type="ECO:0000313" key="2">
    <source>
        <dbReference type="Proteomes" id="UP000307440"/>
    </source>
</evidence>